<evidence type="ECO:0000256" key="1">
    <source>
        <dbReference type="SAM" id="MobiDB-lite"/>
    </source>
</evidence>
<dbReference type="EMBL" id="MN448289">
    <property type="protein sequence ID" value="QFG74505.1"/>
    <property type="molecule type" value="Genomic_DNA"/>
</dbReference>
<protein>
    <submittedName>
        <fullName evidence="2">Uncharacterized protein</fullName>
    </submittedName>
</protein>
<name>A0A5J6VK43_9VIRU</name>
<accession>A0A5J6VK43</accession>
<feature type="region of interest" description="Disordered" evidence="1">
    <location>
        <begin position="96"/>
        <end position="119"/>
    </location>
</feature>
<sequence length="132" mass="15571">MPINYDERTNETSGCTNCPGNPVTGARCIDCNCQFCWTCIVCVDEQERVSDITSRMRPGAYTKIIHLYKCTYCYNQYMELECFNDYQEMDSHFNEFDSAFPNPKLTSRSQKDRSRNKKRNVVYDRRLRKGKL</sequence>
<organism evidence="2">
    <name type="scientific">Megaviridae environmental sample</name>
    <dbReference type="NCBI Taxonomy" id="1737588"/>
    <lineage>
        <taxon>Viruses</taxon>
        <taxon>Varidnaviria</taxon>
        <taxon>Bamfordvirae</taxon>
        <taxon>Nucleocytoviricota</taxon>
        <taxon>Megaviricetes</taxon>
        <taxon>Imitervirales</taxon>
        <taxon>Mimiviridae</taxon>
        <taxon>environmental samples</taxon>
    </lineage>
</organism>
<evidence type="ECO:0000313" key="2">
    <source>
        <dbReference type="EMBL" id="QFG74505.1"/>
    </source>
</evidence>
<proteinExistence type="predicted"/>
<reference evidence="2" key="1">
    <citation type="journal article" date="2019" name="Philos. Trans. R. Soc. Lond., B, Biol. Sci.">
        <title>Targeted metagenomic recovery of four divergent viruses reveals shared and distinctive characteristics of giant viruses of marine eukaryotes.</title>
        <authorList>
            <person name="Needham D.M."/>
            <person name="Poirier C."/>
            <person name="Hehenberger E."/>
            <person name="Jimenez V."/>
            <person name="Swalwell J.E."/>
            <person name="Santoro A.E."/>
            <person name="Worden A.Z."/>
        </authorList>
    </citation>
    <scope>NUCLEOTIDE SEQUENCE</scope>
    <source>
        <strain evidence="2">MPacV-611</strain>
    </source>
</reference>